<evidence type="ECO:0000313" key="3">
    <source>
        <dbReference type="Proteomes" id="UP001187859"/>
    </source>
</evidence>
<dbReference type="EC" id="3.4.-.-" evidence="2"/>
<feature type="domain" description="YgjP-like metallopeptidase" evidence="1">
    <location>
        <begin position="24"/>
        <end position="226"/>
    </location>
</feature>
<comment type="caution">
    <text evidence="2">The sequence shown here is derived from an EMBL/GenBank/DDBJ whole genome shotgun (WGS) entry which is preliminary data.</text>
</comment>
<dbReference type="Pfam" id="PF01863">
    <property type="entry name" value="YgjP-like"/>
    <property type="match status" value="1"/>
</dbReference>
<dbReference type="InterPro" id="IPR002725">
    <property type="entry name" value="YgjP-like_metallopeptidase"/>
</dbReference>
<dbReference type="CDD" id="cd07344">
    <property type="entry name" value="M48_yhfN_like"/>
    <property type="match status" value="1"/>
</dbReference>
<dbReference type="Proteomes" id="UP001187859">
    <property type="component" value="Unassembled WGS sequence"/>
</dbReference>
<organism evidence="2 3">
    <name type="scientific">Shewanella xiamenensis</name>
    <dbReference type="NCBI Taxonomy" id="332186"/>
    <lineage>
        <taxon>Bacteria</taxon>
        <taxon>Pseudomonadati</taxon>
        <taxon>Pseudomonadota</taxon>
        <taxon>Gammaproteobacteria</taxon>
        <taxon>Alteromonadales</taxon>
        <taxon>Shewanellaceae</taxon>
        <taxon>Shewanella</taxon>
    </lineage>
</organism>
<dbReference type="AlphaFoldDB" id="A0AAE4Q316"/>
<protein>
    <submittedName>
        <fullName evidence="2">SprT family zinc-dependent metalloprotease</fullName>
        <ecNumber evidence="2">3.4.-.-</ecNumber>
    </submittedName>
</protein>
<dbReference type="PANTHER" id="PTHR30399:SF1">
    <property type="entry name" value="UTP PYROPHOSPHATASE"/>
    <property type="match status" value="1"/>
</dbReference>
<keyword evidence="2" id="KW-0378">Hydrolase</keyword>
<gene>
    <name evidence="2" type="ORF">QM089_18070</name>
</gene>
<dbReference type="EMBL" id="JASGOQ010000001">
    <property type="protein sequence ID" value="MDV5392105.1"/>
    <property type="molecule type" value="Genomic_DNA"/>
</dbReference>
<reference evidence="2" key="1">
    <citation type="submission" date="2023-05" db="EMBL/GenBank/DDBJ databases">
        <title>Colonisation of extended spectrum b-lactamase- and carbapenemase-producing bacteria on hospital surfaces from low- and middle-income countries.</title>
        <authorList>
            <person name="Nieto-Rosado M."/>
            <person name="Sands K."/>
            <person name="Iregbu K."/>
            <person name="Zahra R."/>
            <person name="Mazarati J.B."/>
            <person name="Mehtar S."/>
            <person name="Barnards-Group B."/>
            <person name="Walsh T.R."/>
        </authorList>
    </citation>
    <scope>NUCLEOTIDE SEQUENCE</scope>
    <source>
        <strain evidence="2">PP-E493</strain>
    </source>
</reference>
<evidence type="ECO:0000259" key="1">
    <source>
        <dbReference type="Pfam" id="PF01863"/>
    </source>
</evidence>
<dbReference type="GO" id="GO:0008237">
    <property type="term" value="F:metallopeptidase activity"/>
    <property type="evidence" value="ECO:0007669"/>
    <property type="project" value="UniProtKB-KW"/>
</dbReference>
<proteinExistence type="predicted"/>
<dbReference type="Gene3D" id="3.30.2010.10">
    <property type="entry name" value="Metalloproteases ('zincins'), catalytic domain"/>
    <property type="match status" value="1"/>
</dbReference>
<dbReference type="PANTHER" id="PTHR30399">
    <property type="entry name" value="UNCHARACTERIZED PROTEIN YGJP"/>
    <property type="match status" value="1"/>
</dbReference>
<sequence>MPEITIGNITLNLQRKPIKNLHISVLPPEGKVRVSAPLQLSDTAIRMAVVKRLAWIREQQADFAAQPRQSEREMCSGETHYLWGRGYRLDVNVSSSPSVKLKGGRIAITSKTEITTEKRQLILQDWYRQILRKRLEPLMQQWQERIGVTPSFVGIKRMKTKWGSCNPSTGRIWLNLELVKKPPECLEFIIVHELIHLLERHHNERFKALMQQHLPKWPEHRRTLNRLPLAFDKWGY</sequence>
<keyword evidence="2" id="KW-0482">Metalloprotease</keyword>
<evidence type="ECO:0000313" key="2">
    <source>
        <dbReference type="EMBL" id="MDV5392105.1"/>
    </source>
</evidence>
<name>A0AAE4Q316_9GAMM</name>
<dbReference type="RefSeq" id="WP_317520485.1">
    <property type="nucleotide sequence ID" value="NZ_JASGOQ010000001.1"/>
</dbReference>
<keyword evidence="2" id="KW-0645">Protease</keyword>
<accession>A0AAE4Q316</accession>
<dbReference type="InterPro" id="IPR053136">
    <property type="entry name" value="UTP_pyrophosphatase-like"/>
</dbReference>